<protein>
    <recommendedName>
        <fullName evidence="7">FecR protein</fullName>
    </recommendedName>
</protein>
<proteinExistence type="predicted"/>
<gene>
    <name evidence="5" type="ORF">SAMN04488055_0647</name>
</gene>
<keyword evidence="6" id="KW-1185">Reference proteome</keyword>
<evidence type="ECO:0000313" key="6">
    <source>
        <dbReference type="Proteomes" id="UP000185003"/>
    </source>
</evidence>
<feature type="domain" description="FecR protein" evidence="2">
    <location>
        <begin position="191"/>
        <end position="285"/>
    </location>
</feature>
<evidence type="ECO:0000259" key="4">
    <source>
        <dbReference type="Pfam" id="PF16344"/>
    </source>
</evidence>
<dbReference type="GO" id="GO:0016989">
    <property type="term" value="F:sigma factor antagonist activity"/>
    <property type="evidence" value="ECO:0007669"/>
    <property type="project" value="TreeGrafter"/>
</dbReference>
<feature type="domain" description="Protein FecR C-terminal" evidence="4">
    <location>
        <begin position="331"/>
        <end position="399"/>
    </location>
</feature>
<evidence type="ECO:0000259" key="3">
    <source>
        <dbReference type="Pfam" id="PF16220"/>
    </source>
</evidence>
<dbReference type="PANTHER" id="PTHR30273">
    <property type="entry name" value="PERIPLASMIC SIGNAL SENSOR AND SIGMA FACTOR ACTIVATOR FECR-RELATED"/>
    <property type="match status" value="1"/>
</dbReference>
<accession>A0A1N6DE59</accession>
<organism evidence="5 6">
    <name type="scientific">Chitinophaga niabensis</name>
    <dbReference type="NCBI Taxonomy" id="536979"/>
    <lineage>
        <taxon>Bacteria</taxon>
        <taxon>Pseudomonadati</taxon>
        <taxon>Bacteroidota</taxon>
        <taxon>Chitinophagia</taxon>
        <taxon>Chitinophagales</taxon>
        <taxon>Chitinophagaceae</taxon>
        <taxon>Chitinophaga</taxon>
    </lineage>
</organism>
<feature type="domain" description="FecR N-terminal" evidence="3">
    <location>
        <begin position="14"/>
        <end position="47"/>
    </location>
</feature>
<dbReference type="RefSeq" id="WP_074237797.1">
    <property type="nucleotide sequence ID" value="NZ_FSRA01000001.1"/>
</dbReference>
<dbReference type="STRING" id="536979.SAMN04488055_0647"/>
<dbReference type="Pfam" id="PF04773">
    <property type="entry name" value="FecR"/>
    <property type="match status" value="1"/>
</dbReference>
<dbReference type="Pfam" id="PF16344">
    <property type="entry name" value="FecR_C"/>
    <property type="match status" value="1"/>
</dbReference>
<dbReference type="Gene3D" id="3.55.50.30">
    <property type="match status" value="1"/>
</dbReference>
<sequence>MQQDDPHFEISRLLARLINGTLTAEETARLEAWRQESPANKALYDRMTDPAFLSAQLESWEAEGQELAKEQFLKKKYGSGEHDRVKIRHFFRYAAAILLLLGLAGGGVYLLRQEQKPLPLLQVEDMRVDSSFLPKGNVAKLVMKNGHEVQLKGEAEQEFEEEDGTRVKNGYSALRYQGHKQKADAETVYHTLVTPKGGEYTVMLADGTTARLNAASSLRFPTRFEGKERVVELSGEAYFEVAKDVQHPFIVKTARSLVRVLGTDFNVYAYTDMPEERTTLASGAVKVSHPEQERGMILQPGFQAQVQAAVNDIKVVRADMEEALAWKNGLFVFNAASLGDILRQIGRWYDVDINCESSMERKFHFSGRIHRYENIAGVLELLEMTGKVRFQLQGRTLIVRPAALKTT</sequence>
<dbReference type="OrthoDB" id="1099963at2"/>
<name>A0A1N6DE59_9BACT</name>
<evidence type="ECO:0000313" key="5">
    <source>
        <dbReference type="EMBL" id="SIN68934.1"/>
    </source>
</evidence>
<dbReference type="Proteomes" id="UP000185003">
    <property type="component" value="Unassembled WGS sequence"/>
</dbReference>
<dbReference type="EMBL" id="FSRA01000001">
    <property type="protein sequence ID" value="SIN68934.1"/>
    <property type="molecule type" value="Genomic_DNA"/>
</dbReference>
<keyword evidence="1" id="KW-0472">Membrane</keyword>
<evidence type="ECO:0008006" key="7">
    <source>
        <dbReference type="Google" id="ProtNLM"/>
    </source>
</evidence>
<dbReference type="PANTHER" id="PTHR30273:SF2">
    <property type="entry name" value="PROTEIN FECR"/>
    <property type="match status" value="1"/>
</dbReference>
<dbReference type="InterPro" id="IPR032623">
    <property type="entry name" value="FecR_N"/>
</dbReference>
<reference evidence="6" key="1">
    <citation type="submission" date="2016-11" db="EMBL/GenBank/DDBJ databases">
        <authorList>
            <person name="Varghese N."/>
            <person name="Submissions S."/>
        </authorList>
    </citation>
    <scope>NUCLEOTIDE SEQUENCE [LARGE SCALE GENOMIC DNA]</scope>
    <source>
        <strain evidence="6">DSM 24787</strain>
    </source>
</reference>
<dbReference type="InterPro" id="IPR032508">
    <property type="entry name" value="FecR_C"/>
</dbReference>
<keyword evidence="1" id="KW-1133">Transmembrane helix</keyword>
<evidence type="ECO:0000256" key="1">
    <source>
        <dbReference type="SAM" id="Phobius"/>
    </source>
</evidence>
<dbReference type="Gene3D" id="2.60.120.1440">
    <property type="match status" value="1"/>
</dbReference>
<keyword evidence="1" id="KW-0812">Transmembrane</keyword>
<dbReference type="InterPro" id="IPR012373">
    <property type="entry name" value="Ferrdict_sens_TM"/>
</dbReference>
<dbReference type="Pfam" id="PF16220">
    <property type="entry name" value="DUF4880"/>
    <property type="match status" value="1"/>
</dbReference>
<dbReference type="InterPro" id="IPR006860">
    <property type="entry name" value="FecR"/>
</dbReference>
<feature type="transmembrane region" description="Helical" evidence="1">
    <location>
        <begin position="90"/>
        <end position="111"/>
    </location>
</feature>
<evidence type="ECO:0000259" key="2">
    <source>
        <dbReference type="Pfam" id="PF04773"/>
    </source>
</evidence>
<dbReference type="AlphaFoldDB" id="A0A1N6DE59"/>
<dbReference type="FunFam" id="2.60.120.1440:FF:000001">
    <property type="entry name" value="Putative anti-sigma factor"/>
    <property type="match status" value="1"/>
</dbReference>